<evidence type="ECO:0000313" key="1">
    <source>
        <dbReference type="EMBL" id="KAF4658164.1"/>
    </source>
</evidence>
<sequence>MHVGVQSRSLLLLRMAGWRREAPITRLSFAGRCPTHSKLVRVMPKADYKMILDRRFRSSLLRMATLTFEWLKNLREAEAHLASNADSWGFRLKRPFDEDRLGKGKAEG</sequence>
<dbReference type="Proteomes" id="UP000591131">
    <property type="component" value="Unassembled WGS sequence"/>
</dbReference>
<gene>
    <name evidence="1" type="ORF">FOL47_008140</name>
</gene>
<comment type="caution">
    <text evidence="1">The sequence shown here is derived from an EMBL/GenBank/DDBJ whole genome shotgun (WGS) entry which is preliminary data.</text>
</comment>
<organism evidence="1 2">
    <name type="scientific">Perkinsus chesapeaki</name>
    <name type="common">Clam parasite</name>
    <name type="synonym">Perkinsus andrewsi</name>
    <dbReference type="NCBI Taxonomy" id="330153"/>
    <lineage>
        <taxon>Eukaryota</taxon>
        <taxon>Sar</taxon>
        <taxon>Alveolata</taxon>
        <taxon>Perkinsozoa</taxon>
        <taxon>Perkinsea</taxon>
        <taxon>Perkinsida</taxon>
        <taxon>Perkinsidae</taxon>
        <taxon>Perkinsus</taxon>
    </lineage>
</organism>
<dbReference type="AlphaFoldDB" id="A0A7J6LFX2"/>
<protein>
    <submittedName>
        <fullName evidence="1">Uncharacterized protein</fullName>
    </submittedName>
</protein>
<evidence type="ECO:0000313" key="2">
    <source>
        <dbReference type="Proteomes" id="UP000591131"/>
    </source>
</evidence>
<keyword evidence="2" id="KW-1185">Reference proteome</keyword>
<reference evidence="1 2" key="1">
    <citation type="submission" date="2020-04" db="EMBL/GenBank/DDBJ databases">
        <title>Perkinsus chesapeaki whole genome sequence.</title>
        <authorList>
            <person name="Bogema D.R."/>
        </authorList>
    </citation>
    <scope>NUCLEOTIDE SEQUENCE [LARGE SCALE GENOMIC DNA]</scope>
    <source>
        <strain evidence="1">ATCC PRA-425</strain>
    </source>
</reference>
<accession>A0A7J6LFX2</accession>
<dbReference type="EMBL" id="JAAPAO010000506">
    <property type="protein sequence ID" value="KAF4658164.1"/>
    <property type="molecule type" value="Genomic_DNA"/>
</dbReference>
<name>A0A7J6LFX2_PERCH</name>
<proteinExistence type="predicted"/>